<keyword evidence="7" id="KW-0811">Translocation</keyword>
<dbReference type="NCBIfam" id="TIGR01410">
    <property type="entry name" value="tatB"/>
    <property type="match status" value="1"/>
</dbReference>
<evidence type="ECO:0000256" key="7">
    <source>
        <dbReference type="ARBA" id="ARBA00023010"/>
    </source>
</evidence>
<dbReference type="Gene3D" id="1.20.5.3310">
    <property type="match status" value="1"/>
</dbReference>
<dbReference type="GO" id="GO:0016020">
    <property type="term" value="C:membrane"/>
    <property type="evidence" value="ECO:0007669"/>
    <property type="project" value="UniProtKB-SubCell"/>
</dbReference>
<keyword evidence="6" id="KW-1133">Transmembrane helix</keyword>
<comment type="subcellular location">
    <subcellularLocation>
        <location evidence="1">Membrane</location>
        <topology evidence="1">Single-pass membrane protein</topology>
    </subcellularLocation>
</comment>
<evidence type="ECO:0000256" key="1">
    <source>
        <dbReference type="ARBA" id="ARBA00004167"/>
    </source>
</evidence>
<feature type="compositionally biased region" description="Basic and acidic residues" evidence="9">
    <location>
        <begin position="126"/>
        <end position="145"/>
    </location>
</feature>
<feature type="region of interest" description="Disordered" evidence="9">
    <location>
        <begin position="124"/>
        <end position="186"/>
    </location>
</feature>
<keyword evidence="8" id="KW-0472">Membrane</keyword>
<evidence type="ECO:0000256" key="9">
    <source>
        <dbReference type="SAM" id="MobiDB-lite"/>
    </source>
</evidence>
<dbReference type="Pfam" id="PF02416">
    <property type="entry name" value="TatA_B_E"/>
    <property type="match status" value="1"/>
</dbReference>
<evidence type="ECO:0000256" key="6">
    <source>
        <dbReference type="ARBA" id="ARBA00022989"/>
    </source>
</evidence>
<evidence type="ECO:0000256" key="4">
    <source>
        <dbReference type="ARBA" id="ARBA00022692"/>
    </source>
</evidence>
<evidence type="ECO:0000256" key="8">
    <source>
        <dbReference type="ARBA" id="ARBA00023136"/>
    </source>
</evidence>
<protein>
    <submittedName>
        <fullName evidence="10">Twin-arginine translocation protein TatB</fullName>
    </submittedName>
</protein>
<dbReference type="AlphaFoldDB" id="A0A3B1A5G7"/>
<dbReference type="PANTHER" id="PTHR33162:SF1">
    <property type="entry name" value="SEC-INDEPENDENT PROTEIN TRANSLOCASE PROTEIN TATA, CHLOROPLASTIC"/>
    <property type="match status" value="1"/>
</dbReference>
<evidence type="ECO:0000313" key="10">
    <source>
        <dbReference type="EMBL" id="VAW94982.1"/>
    </source>
</evidence>
<keyword evidence="3" id="KW-1003">Cell membrane</keyword>
<dbReference type="GO" id="GO:0043953">
    <property type="term" value="P:protein transport by the Tat complex"/>
    <property type="evidence" value="ECO:0007669"/>
    <property type="project" value="InterPro"/>
</dbReference>
<dbReference type="InterPro" id="IPR018448">
    <property type="entry name" value="TatB"/>
</dbReference>
<organism evidence="10">
    <name type="scientific">hydrothermal vent metagenome</name>
    <dbReference type="NCBI Taxonomy" id="652676"/>
    <lineage>
        <taxon>unclassified sequences</taxon>
        <taxon>metagenomes</taxon>
        <taxon>ecological metagenomes</taxon>
    </lineage>
</organism>
<dbReference type="EMBL" id="UOFS01000019">
    <property type="protein sequence ID" value="VAW94982.1"/>
    <property type="molecule type" value="Genomic_DNA"/>
</dbReference>
<evidence type="ECO:0000256" key="3">
    <source>
        <dbReference type="ARBA" id="ARBA00022475"/>
    </source>
</evidence>
<keyword evidence="2" id="KW-0813">Transport</keyword>
<accession>A0A3B1A5G7</accession>
<gene>
    <name evidence="10" type="ORF">MNBD_GAMMA22-1717</name>
</gene>
<dbReference type="HAMAP" id="MF_00237">
    <property type="entry name" value="TatB"/>
    <property type="match status" value="1"/>
</dbReference>
<evidence type="ECO:0000256" key="2">
    <source>
        <dbReference type="ARBA" id="ARBA00022448"/>
    </source>
</evidence>
<name>A0A3B1A5G7_9ZZZZ</name>
<proteinExistence type="inferred from homology"/>
<sequence length="186" mass="20894">MDFSFSEFAIIGIVALLVIGPDKLPGLARTAGLWVGKVRGFINSVKTEIDTELKMEEFKNAMSESNQGMHEITEIIKDTRSEFQNSINSIKSPNFDEELEENHGQQPAQDYQVKAIPNDVYDEKEDDAHHNEVEDGFADDYHSDYEVAELDAEDQNQATTNTAPETADETTVTEKKKLKPIAKNLK</sequence>
<evidence type="ECO:0000256" key="5">
    <source>
        <dbReference type="ARBA" id="ARBA00022927"/>
    </source>
</evidence>
<dbReference type="InterPro" id="IPR003369">
    <property type="entry name" value="TatA/B/E"/>
</dbReference>
<dbReference type="PRINTS" id="PR01506">
    <property type="entry name" value="TATBPROTEIN"/>
</dbReference>
<keyword evidence="4" id="KW-0812">Transmembrane</keyword>
<feature type="compositionally biased region" description="Basic residues" evidence="9">
    <location>
        <begin position="176"/>
        <end position="186"/>
    </location>
</feature>
<dbReference type="PANTHER" id="PTHR33162">
    <property type="entry name" value="SEC-INDEPENDENT PROTEIN TRANSLOCASE PROTEIN TATA, CHLOROPLASTIC"/>
    <property type="match status" value="1"/>
</dbReference>
<dbReference type="GO" id="GO:0008320">
    <property type="term" value="F:protein transmembrane transporter activity"/>
    <property type="evidence" value="ECO:0007669"/>
    <property type="project" value="InterPro"/>
</dbReference>
<reference evidence="10" key="1">
    <citation type="submission" date="2018-06" db="EMBL/GenBank/DDBJ databases">
        <authorList>
            <person name="Zhirakovskaya E."/>
        </authorList>
    </citation>
    <scope>NUCLEOTIDE SEQUENCE</scope>
</reference>
<keyword evidence="5" id="KW-0653">Protein transport</keyword>
<feature type="compositionally biased region" description="Polar residues" evidence="9">
    <location>
        <begin position="155"/>
        <end position="164"/>
    </location>
</feature>